<keyword evidence="1" id="KW-0472">Membrane</keyword>
<accession>M7U3S3</accession>
<evidence type="ECO:0000256" key="1">
    <source>
        <dbReference type="SAM" id="Phobius"/>
    </source>
</evidence>
<dbReference type="CDD" id="cd22997">
    <property type="entry name" value="GT_LH"/>
    <property type="match status" value="1"/>
</dbReference>
<name>M7U3S3_BOTF1</name>
<feature type="transmembrane region" description="Helical" evidence="1">
    <location>
        <begin position="44"/>
        <end position="65"/>
    </location>
</feature>
<dbReference type="AlphaFoldDB" id="M7U3S3"/>
<dbReference type="Proteomes" id="UP000012045">
    <property type="component" value="Unassembled WGS sequence"/>
</dbReference>
<gene>
    <name evidence="2" type="ORF">BcDW1_3143</name>
</gene>
<dbReference type="PANTHER" id="PTHR36587:SF2">
    <property type="entry name" value="EXPRESSION SITE-ASSOCIATED GENE 3 (ESAG3)-LIKE PROTEIN"/>
    <property type="match status" value="1"/>
</dbReference>
<sequence length="651" mass="73446">MNYDEFPTENGALPATVRRKTSPMSFMANKLRELKRPGRLRSRVFFSLIFTSSIILIALGKWHAYKTQHSASYLSSYVPGKLTGAFAPYTIIESSKWDDTIPLPNNETNTNTDTTPKFHLLILARKKSLNLCKTLLTASILNYPPPTLLGFKLESEDKVEEKETSTLQEIQNTLDFLNGKEMHDGDLVLLLNANTWLQLPAEILIGRFLRYRREANAKLREEYGVERGYTTGTGTVGEVGPQKYTQKVLFAARKDCAMSGERGDAGEEESCYEDVIPQSSLLGIRAGKIDQYGENLRFIESSLAMGKVRDVKAVWSRAWEIAQERDGGGKGKERYLMQEIVAQVFGEQEGGRVEKRRTEEWRWTGWLERILGVEMGGKGRGRGELRKGNANANRTAGVGGNSERGDGEFGIGLDYTSEIFHTVGKSGDELKVMKIGEKESRKQEVVRRRGVINGSVEEMAILSADLENIPGPLDLCRVSDMGIDIDRNIEREEEREKEKEIGQSVNNLKAARERNISWDSIPLFTYRDGGPGGLNSRIPSSLSFSLDLDLDYGPGDKDIDREKEKSRKEEETWQQKIWGKTWWRKWGKPLWEECAKGDGEQKWEVRGEEGEGGIWRDGRGGRGGVWTGERVWVEWGEVCGGEEMEEEVFGI</sequence>
<evidence type="ECO:0000313" key="2">
    <source>
        <dbReference type="EMBL" id="EMR88200.1"/>
    </source>
</evidence>
<keyword evidence="1" id="KW-1133">Transmembrane helix</keyword>
<evidence type="ECO:0000313" key="3">
    <source>
        <dbReference type="Proteomes" id="UP000012045"/>
    </source>
</evidence>
<keyword evidence="1" id="KW-0812">Transmembrane</keyword>
<organism evidence="2 3">
    <name type="scientific">Botryotinia fuckeliana (strain BcDW1)</name>
    <name type="common">Noble rot fungus</name>
    <name type="synonym">Botrytis cinerea</name>
    <dbReference type="NCBI Taxonomy" id="1290391"/>
    <lineage>
        <taxon>Eukaryota</taxon>
        <taxon>Fungi</taxon>
        <taxon>Dikarya</taxon>
        <taxon>Ascomycota</taxon>
        <taxon>Pezizomycotina</taxon>
        <taxon>Leotiomycetes</taxon>
        <taxon>Helotiales</taxon>
        <taxon>Sclerotiniaceae</taxon>
        <taxon>Botrytis</taxon>
    </lineage>
</organism>
<protein>
    <submittedName>
        <fullName evidence="2">Uncharacterized protein</fullName>
    </submittedName>
</protein>
<dbReference type="OrthoDB" id="422736at2759"/>
<reference evidence="3" key="1">
    <citation type="journal article" date="2013" name="Genome Announc.">
        <title>Draft genome sequence of Botrytis cinerea BcDW1, inoculum for noble rot of grape berries.</title>
        <authorList>
            <person name="Blanco-Ulate B."/>
            <person name="Allen G."/>
            <person name="Powell A.L."/>
            <person name="Cantu D."/>
        </authorList>
    </citation>
    <scope>NUCLEOTIDE SEQUENCE [LARGE SCALE GENOMIC DNA]</scope>
    <source>
        <strain evidence="3">BcDW1</strain>
    </source>
</reference>
<dbReference type="EMBL" id="KB707797">
    <property type="protein sequence ID" value="EMR88200.1"/>
    <property type="molecule type" value="Genomic_DNA"/>
</dbReference>
<dbReference type="PANTHER" id="PTHR36587">
    <property type="entry name" value="EXPRESSION SITE-ASSOCIATED GENE 3 (ESAG3)-LIKE PROTEIN"/>
    <property type="match status" value="1"/>
</dbReference>
<dbReference type="HOGENOM" id="CLU_020425_3_0_1"/>
<proteinExistence type="predicted"/>